<keyword evidence="3 7" id="KW-0597">Phosphoprotein</keyword>
<dbReference type="Gene3D" id="3.40.50.2300">
    <property type="match status" value="1"/>
</dbReference>
<dbReference type="PROSITE" id="PS50894">
    <property type="entry name" value="HPT"/>
    <property type="match status" value="1"/>
</dbReference>
<feature type="domain" description="HPt" evidence="12">
    <location>
        <begin position="1"/>
        <end position="105"/>
    </location>
</feature>
<feature type="modified residue" description="Phosphohistidine" evidence="6">
    <location>
        <position position="44"/>
    </location>
</feature>
<dbReference type="CDD" id="cd00088">
    <property type="entry name" value="HPT"/>
    <property type="match status" value="1"/>
</dbReference>
<dbReference type="SMART" id="SM00260">
    <property type="entry name" value="CheW"/>
    <property type="match status" value="1"/>
</dbReference>
<reference evidence="13 14" key="1">
    <citation type="submission" date="2019-10" db="EMBL/GenBank/DDBJ databases">
        <title>A soil myxobacterium in the family Polyangiaceae.</title>
        <authorList>
            <person name="Li Y."/>
            <person name="Wang J."/>
        </authorList>
    </citation>
    <scope>NUCLEOTIDE SEQUENCE [LARGE SCALE GENOMIC DNA]</scope>
    <source>
        <strain evidence="13 14">DSM 14734</strain>
    </source>
</reference>
<dbReference type="InterPro" id="IPR036061">
    <property type="entry name" value="CheW-like_dom_sf"/>
</dbReference>
<dbReference type="SUPFAM" id="SSF55874">
    <property type="entry name" value="ATPase domain of HSP90 chaperone/DNA topoisomerase II/histidine kinase"/>
    <property type="match status" value="1"/>
</dbReference>
<dbReference type="Pfam" id="PF00072">
    <property type="entry name" value="Response_reg"/>
    <property type="match status" value="1"/>
</dbReference>
<evidence type="ECO:0000256" key="3">
    <source>
        <dbReference type="ARBA" id="ARBA00022553"/>
    </source>
</evidence>
<dbReference type="SMART" id="SM00387">
    <property type="entry name" value="HATPase_c"/>
    <property type="match status" value="1"/>
</dbReference>
<gene>
    <name evidence="13" type="ORF">GF068_18425</name>
</gene>
<dbReference type="PANTHER" id="PTHR43395">
    <property type="entry name" value="SENSOR HISTIDINE KINASE CHEA"/>
    <property type="match status" value="1"/>
</dbReference>
<dbReference type="Pfam" id="PF02518">
    <property type="entry name" value="HATPase_c"/>
    <property type="match status" value="1"/>
</dbReference>
<dbReference type="InterPro" id="IPR002545">
    <property type="entry name" value="CheW-lke_dom"/>
</dbReference>
<dbReference type="InterPro" id="IPR004358">
    <property type="entry name" value="Sig_transdc_His_kin-like_C"/>
</dbReference>
<evidence type="ECO:0000256" key="8">
    <source>
        <dbReference type="SAM" id="MobiDB-lite"/>
    </source>
</evidence>
<dbReference type="SUPFAM" id="SSF52172">
    <property type="entry name" value="CheY-like"/>
    <property type="match status" value="1"/>
</dbReference>
<evidence type="ECO:0000313" key="14">
    <source>
        <dbReference type="Proteomes" id="UP000440224"/>
    </source>
</evidence>
<organism evidence="13 14">
    <name type="scientific">Polyangium spumosum</name>
    <dbReference type="NCBI Taxonomy" id="889282"/>
    <lineage>
        <taxon>Bacteria</taxon>
        <taxon>Pseudomonadati</taxon>
        <taxon>Myxococcota</taxon>
        <taxon>Polyangia</taxon>
        <taxon>Polyangiales</taxon>
        <taxon>Polyangiaceae</taxon>
        <taxon>Polyangium</taxon>
    </lineage>
</organism>
<dbReference type="PROSITE" id="PS50110">
    <property type="entry name" value="RESPONSE_REGULATORY"/>
    <property type="match status" value="1"/>
</dbReference>
<proteinExistence type="predicted"/>
<feature type="domain" description="Response regulatory" evidence="10">
    <location>
        <begin position="569"/>
        <end position="685"/>
    </location>
</feature>
<evidence type="ECO:0000256" key="4">
    <source>
        <dbReference type="ARBA" id="ARBA00022679"/>
    </source>
</evidence>
<comment type="caution">
    <text evidence="13">The sequence shown here is derived from an EMBL/GenBank/DDBJ whole genome shotgun (WGS) entry which is preliminary data.</text>
</comment>
<feature type="region of interest" description="Disordered" evidence="8">
    <location>
        <begin position="100"/>
        <end position="123"/>
    </location>
</feature>
<evidence type="ECO:0000259" key="11">
    <source>
        <dbReference type="PROSITE" id="PS50851"/>
    </source>
</evidence>
<keyword evidence="5" id="KW-0418">Kinase</keyword>
<dbReference type="Pfam" id="PF01627">
    <property type="entry name" value="Hpt"/>
    <property type="match status" value="1"/>
</dbReference>
<dbReference type="EC" id="2.7.13.3" evidence="2"/>
<feature type="modified residue" description="4-aspartylphosphate" evidence="7">
    <location>
        <position position="618"/>
    </location>
</feature>
<evidence type="ECO:0000256" key="5">
    <source>
        <dbReference type="ARBA" id="ARBA00022777"/>
    </source>
</evidence>
<dbReference type="InterPro" id="IPR008207">
    <property type="entry name" value="Sig_transdc_His_kin_Hpt_dom"/>
</dbReference>
<evidence type="ECO:0000256" key="7">
    <source>
        <dbReference type="PROSITE-ProRule" id="PRU00169"/>
    </source>
</evidence>
<dbReference type="SMART" id="SM00448">
    <property type="entry name" value="REC"/>
    <property type="match status" value="1"/>
</dbReference>
<dbReference type="InterPro" id="IPR005467">
    <property type="entry name" value="His_kinase_dom"/>
</dbReference>
<dbReference type="Gene3D" id="2.30.30.40">
    <property type="entry name" value="SH3 Domains"/>
    <property type="match status" value="1"/>
</dbReference>
<feature type="domain" description="Histidine kinase" evidence="9">
    <location>
        <begin position="213"/>
        <end position="414"/>
    </location>
</feature>
<dbReference type="PANTHER" id="PTHR43395:SF1">
    <property type="entry name" value="CHEMOTAXIS PROTEIN CHEA"/>
    <property type="match status" value="1"/>
</dbReference>
<dbReference type="Gene3D" id="1.20.120.160">
    <property type="entry name" value="HPT domain"/>
    <property type="match status" value="1"/>
</dbReference>
<dbReference type="SUPFAM" id="SSF47226">
    <property type="entry name" value="Histidine-containing phosphotransfer domain, HPT domain"/>
    <property type="match status" value="1"/>
</dbReference>
<feature type="domain" description="CheW-like" evidence="11">
    <location>
        <begin position="416"/>
        <end position="551"/>
    </location>
</feature>
<dbReference type="InterPro" id="IPR036890">
    <property type="entry name" value="HATPase_C_sf"/>
</dbReference>
<dbReference type="OrthoDB" id="9803176at2"/>
<dbReference type="RefSeq" id="WP_153820722.1">
    <property type="nucleotide sequence ID" value="NZ_WJIE01000005.1"/>
</dbReference>
<dbReference type="InterPro" id="IPR051315">
    <property type="entry name" value="Bact_Chemotaxis_CheA"/>
</dbReference>
<dbReference type="Gene3D" id="3.30.565.10">
    <property type="entry name" value="Histidine kinase-like ATPase, C-terminal domain"/>
    <property type="match status" value="1"/>
</dbReference>
<dbReference type="SUPFAM" id="SSF50341">
    <property type="entry name" value="CheW-like"/>
    <property type="match status" value="1"/>
</dbReference>
<dbReference type="PRINTS" id="PR00344">
    <property type="entry name" value="BCTRLSENSOR"/>
</dbReference>
<dbReference type="FunFam" id="3.30.565.10:FF:000016">
    <property type="entry name" value="Chemotaxis protein CheA, putative"/>
    <property type="match status" value="1"/>
</dbReference>
<sequence length="690" mass="73765">MKELEDYFRDEAHEIVEGLTRDLLVLEKNPTDTGILARCMRLAHTLKGAARVVRKNRIGEMAHTIEDALAPFRDGEEPITRDYVSDLLRILDRIREETTKLGAAPSEMDEAQGPAALTSPPEGDRLETVRVDITEMDALREGLSEAAIQIGPLNGGLGALQHALRLVVLLRSELAAGAGAGERGRGARLGAAIHEITQSLLSAERDIGSAVGRIERELGEVQERASTLRLLPVGAILGTLELTARDAAEALGKDVSFSARGGDVRLEGHVLSAVREALLHVIRNAVDHGIEPVDERIGWGKPEVGRIHLEIERRGRMVVFRASDDGRGIDVAAVRRAAAARGLASGSEALGEQEARDLVFRPGLSTAPQVTEISGRGVGLDVVREVADRLRGSVRLESKLGEGTTVEIEVPVSLSSIPVLSVMFGGSTALVPLDAVRGTRRVTSNERLADPEGERILFGDRAVPFLPLGVVLAPEGEARELPEVCSAVIMQSGEAWIALGVDRLLGTMDVVLRPLPPGAGAPAGVAGAAFDAQGDPMLVLDPPTLSRVNTREMTTGAPATRRPAPKRLPILVIDDSLTTRMLEQSILESAGYEVDLSASAEEGLRKAKARRYGLFIVDVEMPGMNGFEFTKATRADPALRDVPVIIVTSLATTKDRERGAEAGASAYIVKGEFDQKLFVRMVAELLGTAS</sequence>
<dbReference type="InterPro" id="IPR001789">
    <property type="entry name" value="Sig_transdc_resp-reg_receiver"/>
</dbReference>
<dbReference type="InterPro" id="IPR036641">
    <property type="entry name" value="HPT_dom_sf"/>
</dbReference>
<protein>
    <recommendedName>
        <fullName evidence="2">histidine kinase</fullName>
        <ecNumber evidence="2">2.7.13.3</ecNumber>
    </recommendedName>
</protein>
<keyword evidence="4" id="KW-0808">Transferase</keyword>
<evidence type="ECO:0000256" key="2">
    <source>
        <dbReference type="ARBA" id="ARBA00012438"/>
    </source>
</evidence>
<dbReference type="InterPro" id="IPR011006">
    <property type="entry name" value="CheY-like_superfamily"/>
</dbReference>
<dbReference type="PROSITE" id="PS50851">
    <property type="entry name" value="CHEW"/>
    <property type="match status" value="1"/>
</dbReference>
<keyword evidence="14" id="KW-1185">Reference proteome</keyword>
<evidence type="ECO:0000313" key="13">
    <source>
        <dbReference type="EMBL" id="MRG93876.1"/>
    </source>
</evidence>
<evidence type="ECO:0000259" key="12">
    <source>
        <dbReference type="PROSITE" id="PS50894"/>
    </source>
</evidence>
<dbReference type="EMBL" id="WJIE01000005">
    <property type="protein sequence ID" value="MRG93876.1"/>
    <property type="molecule type" value="Genomic_DNA"/>
</dbReference>
<dbReference type="GO" id="GO:0000155">
    <property type="term" value="F:phosphorelay sensor kinase activity"/>
    <property type="evidence" value="ECO:0007669"/>
    <property type="project" value="UniProtKB-ARBA"/>
</dbReference>
<dbReference type="AlphaFoldDB" id="A0A6N7PST7"/>
<dbReference type="InterPro" id="IPR003594">
    <property type="entry name" value="HATPase_dom"/>
</dbReference>
<evidence type="ECO:0000256" key="6">
    <source>
        <dbReference type="PROSITE-ProRule" id="PRU00110"/>
    </source>
</evidence>
<dbReference type="Pfam" id="PF01584">
    <property type="entry name" value="CheW"/>
    <property type="match status" value="1"/>
</dbReference>
<dbReference type="SMART" id="SM00073">
    <property type="entry name" value="HPT"/>
    <property type="match status" value="1"/>
</dbReference>
<evidence type="ECO:0000259" key="9">
    <source>
        <dbReference type="PROSITE" id="PS50109"/>
    </source>
</evidence>
<evidence type="ECO:0000256" key="1">
    <source>
        <dbReference type="ARBA" id="ARBA00000085"/>
    </source>
</evidence>
<evidence type="ECO:0000259" key="10">
    <source>
        <dbReference type="PROSITE" id="PS50110"/>
    </source>
</evidence>
<name>A0A6N7PST7_9BACT</name>
<dbReference type="GO" id="GO:0006935">
    <property type="term" value="P:chemotaxis"/>
    <property type="evidence" value="ECO:0007669"/>
    <property type="project" value="InterPro"/>
</dbReference>
<accession>A0A6N7PST7</accession>
<dbReference type="Proteomes" id="UP000440224">
    <property type="component" value="Unassembled WGS sequence"/>
</dbReference>
<dbReference type="PROSITE" id="PS50109">
    <property type="entry name" value="HIS_KIN"/>
    <property type="match status" value="1"/>
</dbReference>
<comment type="catalytic activity">
    <reaction evidence="1">
        <text>ATP + protein L-histidine = ADP + protein N-phospho-L-histidine.</text>
        <dbReference type="EC" id="2.7.13.3"/>
    </reaction>
</comment>